<evidence type="ECO:0000313" key="3">
    <source>
        <dbReference type="EMBL" id="GAF81757.1"/>
    </source>
</evidence>
<dbReference type="SFLD" id="SFLDG01017">
    <property type="entry name" value="Polyprenyl_Transferase_Like"/>
    <property type="match status" value="1"/>
</dbReference>
<dbReference type="Pfam" id="PF00348">
    <property type="entry name" value="polyprenyl_synt"/>
    <property type="match status" value="1"/>
</dbReference>
<dbReference type="PANTHER" id="PTHR12001">
    <property type="entry name" value="GERANYLGERANYL PYROPHOSPHATE SYNTHASE"/>
    <property type="match status" value="1"/>
</dbReference>
<evidence type="ECO:0000256" key="1">
    <source>
        <dbReference type="ARBA" id="ARBA00022723"/>
    </source>
</evidence>
<gene>
    <name evidence="3" type="ORF">S01H1_01640</name>
</gene>
<proteinExistence type="predicted"/>
<sequence>MELPDLFARYRTELKEYLRSAVPQGSPALLYRMMHYHLGWEDEQGRPLAEGAGKALRPTLCLWACQAMGGDWRTALPAAAALELVHNFSLVHDDIQDGDKKRRHRPTVWSLWGQPQAINAGDSLLILGRLVMLRLEERGVAPAKVIEACRVLDEACLTMIKGQCLDIGFEGEREVSVEAYLDMIAKKTGALLGASLHLGALVAVDDEPTVSRFARCGYLLGLAFQIRDDILGVWGAADVIGKPVAADIRRRKKCLPVVYAMAVAQAEEREQLLRLYSQGTPSDEDVGTVLQLLDSHRAYDYCQQMAQERIEQALAELAPVDMEPTARHELEVVARFLLEREF</sequence>
<dbReference type="GO" id="GO:0046872">
    <property type="term" value="F:metal ion binding"/>
    <property type="evidence" value="ECO:0007669"/>
    <property type="project" value="UniProtKB-KW"/>
</dbReference>
<dbReference type="InterPro" id="IPR008949">
    <property type="entry name" value="Isoprenoid_synthase_dom_sf"/>
</dbReference>
<dbReference type="AlphaFoldDB" id="X0T0Q2"/>
<evidence type="ECO:0008006" key="4">
    <source>
        <dbReference type="Google" id="ProtNLM"/>
    </source>
</evidence>
<organism evidence="3">
    <name type="scientific">marine sediment metagenome</name>
    <dbReference type="NCBI Taxonomy" id="412755"/>
    <lineage>
        <taxon>unclassified sequences</taxon>
        <taxon>metagenomes</taxon>
        <taxon>ecological metagenomes</taxon>
    </lineage>
</organism>
<keyword evidence="1" id="KW-0479">Metal-binding</keyword>
<accession>X0T0Q2</accession>
<comment type="caution">
    <text evidence="3">The sequence shown here is derived from an EMBL/GenBank/DDBJ whole genome shotgun (WGS) entry which is preliminary data.</text>
</comment>
<protein>
    <recommendedName>
        <fullName evidence="4">Polyprenyl synthetase family protein</fullName>
    </recommendedName>
</protein>
<dbReference type="GO" id="GO:0008299">
    <property type="term" value="P:isoprenoid biosynthetic process"/>
    <property type="evidence" value="ECO:0007669"/>
    <property type="project" value="InterPro"/>
</dbReference>
<dbReference type="EMBL" id="BARS01000730">
    <property type="protein sequence ID" value="GAF81757.1"/>
    <property type="molecule type" value="Genomic_DNA"/>
</dbReference>
<dbReference type="PROSITE" id="PS00444">
    <property type="entry name" value="POLYPRENYL_SYNTHASE_2"/>
    <property type="match status" value="1"/>
</dbReference>
<dbReference type="PROSITE" id="PS00723">
    <property type="entry name" value="POLYPRENYL_SYNTHASE_1"/>
    <property type="match status" value="1"/>
</dbReference>
<dbReference type="GO" id="GO:0004659">
    <property type="term" value="F:prenyltransferase activity"/>
    <property type="evidence" value="ECO:0007669"/>
    <property type="project" value="InterPro"/>
</dbReference>
<evidence type="ECO:0000256" key="2">
    <source>
        <dbReference type="ARBA" id="ARBA00022842"/>
    </source>
</evidence>
<dbReference type="SUPFAM" id="SSF48576">
    <property type="entry name" value="Terpenoid synthases"/>
    <property type="match status" value="1"/>
</dbReference>
<reference evidence="3" key="1">
    <citation type="journal article" date="2014" name="Front. Microbiol.">
        <title>High frequency of phylogenetically diverse reductive dehalogenase-homologous genes in deep subseafloor sedimentary metagenomes.</title>
        <authorList>
            <person name="Kawai M."/>
            <person name="Futagami T."/>
            <person name="Toyoda A."/>
            <person name="Takaki Y."/>
            <person name="Nishi S."/>
            <person name="Hori S."/>
            <person name="Arai W."/>
            <person name="Tsubouchi T."/>
            <person name="Morono Y."/>
            <person name="Uchiyama I."/>
            <person name="Ito T."/>
            <person name="Fujiyama A."/>
            <person name="Inagaki F."/>
            <person name="Takami H."/>
        </authorList>
    </citation>
    <scope>NUCLEOTIDE SEQUENCE</scope>
    <source>
        <strain evidence="3">Expedition CK06-06</strain>
    </source>
</reference>
<dbReference type="InterPro" id="IPR000092">
    <property type="entry name" value="Polyprenyl_synt"/>
</dbReference>
<dbReference type="CDD" id="cd00685">
    <property type="entry name" value="Trans_IPPS_HT"/>
    <property type="match status" value="1"/>
</dbReference>
<dbReference type="PANTHER" id="PTHR12001:SF86">
    <property type="entry name" value="GERANYLGERANYL DIPHOSPHATE SYNTHASE"/>
    <property type="match status" value="1"/>
</dbReference>
<dbReference type="InterPro" id="IPR033749">
    <property type="entry name" value="Polyprenyl_synt_CS"/>
</dbReference>
<dbReference type="SFLD" id="SFLDS00005">
    <property type="entry name" value="Isoprenoid_Synthase_Type_I"/>
    <property type="match status" value="1"/>
</dbReference>
<dbReference type="Gene3D" id="1.10.600.10">
    <property type="entry name" value="Farnesyl Diphosphate Synthase"/>
    <property type="match status" value="1"/>
</dbReference>
<name>X0T0Q2_9ZZZZ</name>
<keyword evidence="2" id="KW-0460">Magnesium</keyword>